<evidence type="ECO:0000313" key="2">
    <source>
        <dbReference type="Proteomes" id="UP000233551"/>
    </source>
</evidence>
<keyword evidence="2" id="KW-1185">Reference proteome</keyword>
<accession>A0A2I0L5B7</accession>
<sequence length="278" mass="31505">MRRRLHGPKRAKGALGHLLLRCGRELQWVLLAIVVSPTPTLAASRHANLQHIVKQTWINREREKEDSGEETGWRGRLDVESMVGHDGSLPLGGPWRVLESWEVQTRLETGKELGDPNLEQAGTVCWRLQTTKLTPLMDLGDREQGGYIVCLRLDLSRVVVVGKSGDFLAKLALLGLVMGFWNAEREWPVLIKEMGHGRQDPPFKEVDGRDGCGMVDFVTSVTNRNQRRPENLYSEFSHCFPSVLMCPKTTVFFVCRKRIPKICWGTFETLLEPLGKPR</sequence>
<name>A0A2I0L5B7_PUNGR</name>
<dbReference type="AlphaFoldDB" id="A0A2I0L5B7"/>
<dbReference type="Proteomes" id="UP000233551">
    <property type="component" value="Unassembled WGS sequence"/>
</dbReference>
<proteinExistence type="predicted"/>
<evidence type="ECO:0000313" key="1">
    <source>
        <dbReference type="EMBL" id="PKI75882.1"/>
    </source>
</evidence>
<organism evidence="1 2">
    <name type="scientific">Punica granatum</name>
    <name type="common">Pomegranate</name>
    <dbReference type="NCBI Taxonomy" id="22663"/>
    <lineage>
        <taxon>Eukaryota</taxon>
        <taxon>Viridiplantae</taxon>
        <taxon>Streptophyta</taxon>
        <taxon>Embryophyta</taxon>
        <taxon>Tracheophyta</taxon>
        <taxon>Spermatophyta</taxon>
        <taxon>Magnoliopsida</taxon>
        <taxon>eudicotyledons</taxon>
        <taxon>Gunneridae</taxon>
        <taxon>Pentapetalae</taxon>
        <taxon>rosids</taxon>
        <taxon>malvids</taxon>
        <taxon>Myrtales</taxon>
        <taxon>Lythraceae</taxon>
        <taxon>Punica</taxon>
    </lineage>
</organism>
<dbReference type="EMBL" id="PGOL01000147">
    <property type="protein sequence ID" value="PKI75882.1"/>
    <property type="molecule type" value="Genomic_DNA"/>
</dbReference>
<gene>
    <name evidence="1" type="ORF">CRG98_003716</name>
</gene>
<comment type="caution">
    <text evidence="1">The sequence shown here is derived from an EMBL/GenBank/DDBJ whole genome shotgun (WGS) entry which is preliminary data.</text>
</comment>
<reference evidence="1 2" key="1">
    <citation type="submission" date="2017-11" db="EMBL/GenBank/DDBJ databases">
        <title>De-novo sequencing of pomegranate (Punica granatum L.) genome.</title>
        <authorList>
            <person name="Akparov Z."/>
            <person name="Amiraslanov A."/>
            <person name="Hajiyeva S."/>
            <person name="Abbasov M."/>
            <person name="Kaur K."/>
            <person name="Hamwieh A."/>
            <person name="Solovyev V."/>
            <person name="Salamov A."/>
            <person name="Braich B."/>
            <person name="Kosarev P."/>
            <person name="Mahmoud A."/>
            <person name="Hajiyev E."/>
            <person name="Babayeva S."/>
            <person name="Izzatullayeva V."/>
            <person name="Mammadov A."/>
            <person name="Mammadov A."/>
            <person name="Sharifova S."/>
            <person name="Ojaghi J."/>
            <person name="Eynullazada K."/>
            <person name="Bayramov B."/>
            <person name="Abdulazimova A."/>
            <person name="Shahmuradov I."/>
        </authorList>
    </citation>
    <scope>NUCLEOTIDE SEQUENCE [LARGE SCALE GENOMIC DNA]</scope>
    <source>
        <strain evidence="2">cv. AG2017</strain>
        <tissue evidence="1">Leaf</tissue>
    </source>
</reference>
<protein>
    <submittedName>
        <fullName evidence="1">Uncharacterized protein</fullName>
    </submittedName>
</protein>